<gene>
    <name evidence="12" type="primary">LOC113071304</name>
</gene>
<dbReference type="InterPro" id="IPR052035">
    <property type="entry name" value="ZnF_BED_domain_contain"/>
</dbReference>
<evidence type="ECO:0000313" key="12">
    <source>
        <dbReference type="RefSeq" id="XP_026100460.1"/>
    </source>
</evidence>
<dbReference type="InterPro" id="IPR012337">
    <property type="entry name" value="RNaseH-like_sf"/>
</dbReference>
<dbReference type="AlphaFoldDB" id="A0A6P6MUV5"/>
<dbReference type="InterPro" id="IPR003656">
    <property type="entry name" value="Znf_BED"/>
</dbReference>
<dbReference type="SMART" id="SM00614">
    <property type="entry name" value="ZnF_BED"/>
    <property type="match status" value="1"/>
</dbReference>
<keyword evidence="4" id="KW-0862">Zinc</keyword>
<sequence>MDAEETDLVAKKNSTSVIWRYFGFEITDTEQRDVLCKICKIKVATSRGNTTNLYQHLKQHREKYDECMTMKTQISKETGEGNKAQAVPRTKQCAITDVFASLTPYDKSSHRHKEITDSITHYLAKDMTPIHTVSKVGFQKMIRTLDKRYQLPSRNYFSQVAIPKLYNSRRDEVQKEMASVTFFSTTTDLWSSRTSEPYISLTVHFVNEEFELKSRCLQTSYFPADHTGENIAFGLREALAAWDLCEERQVAITTDNGTNIVKAVELNQWTRIQCFGHRLHLAIENALKDNAQCINRATGICRKIVGHFSHSWKKRVALKEAQQELNLPEHAMVTDCSTRWGSTQKMIARVLEQQSALSKVLSTDRKVRHLLPSWQDLEVLESVNKALSPLQDFTDALSGESYVSISCVKPALHLLNTSVLAEVEADTELTKSLKTKILRYLNNKYEGTQDLLNFTTFLDPRFRTQYICEEETQTLKERAISELIEIHQQQSVAQSTAVMENDSLDVESPPAAKAKKKTLASFFKETTCTAPRTSLSSTFDSMAQFREAVTAELNAYIYMPCVDHGEDPLKWWKFHKVNFPRLCKLAQKYLGIQATSSASERAFSTSGNVVSNHRSCLKPEKVDMLVFLAKNL</sequence>
<dbReference type="InterPro" id="IPR008906">
    <property type="entry name" value="HATC_C_dom"/>
</dbReference>
<keyword evidence="3 9" id="KW-0863">Zinc-finger</keyword>
<dbReference type="PANTHER" id="PTHR46481:SF9">
    <property type="entry name" value="ZINC FINGER BED DOMAIN-CONTAINING PROTEIN 1-LIKE"/>
    <property type="match status" value="1"/>
</dbReference>
<evidence type="ECO:0000256" key="9">
    <source>
        <dbReference type="PROSITE-ProRule" id="PRU00027"/>
    </source>
</evidence>
<evidence type="ECO:0000313" key="11">
    <source>
        <dbReference type="Proteomes" id="UP000515129"/>
    </source>
</evidence>
<dbReference type="KEGG" id="caua:113071304"/>
<keyword evidence="2" id="KW-0479">Metal-binding</keyword>
<dbReference type="Pfam" id="PF02892">
    <property type="entry name" value="zf-BED"/>
    <property type="match status" value="1"/>
</dbReference>
<dbReference type="PANTHER" id="PTHR46481">
    <property type="entry name" value="ZINC FINGER BED DOMAIN-CONTAINING PROTEIN 4"/>
    <property type="match status" value="1"/>
</dbReference>
<evidence type="ECO:0000259" key="10">
    <source>
        <dbReference type="PROSITE" id="PS50808"/>
    </source>
</evidence>
<feature type="domain" description="BED-type" evidence="10">
    <location>
        <begin position="13"/>
        <end position="67"/>
    </location>
</feature>
<dbReference type="PROSITE" id="PS50808">
    <property type="entry name" value="ZF_BED"/>
    <property type="match status" value="1"/>
</dbReference>
<name>A0A6P6MUV5_CARAU</name>
<evidence type="ECO:0000256" key="2">
    <source>
        <dbReference type="ARBA" id="ARBA00022723"/>
    </source>
</evidence>
<dbReference type="RefSeq" id="XP_026100460.1">
    <property type="nucleotide sequence ID" value="XM_026244675.1"/>
</dbReference>
<accession>A0A6P6MUV5</accession>
<keyword evidence="5" id="KW-0805">Transcription regulation</keyword>
<dbReference type="Pfam" id="PF05699">
    <property type="entry name" value="Dimer_Tnp_hAT"/>
    <property type="match status" value="1"/>
</dbReference>
<dbReference type="SUPFAM" id="SSF57667">
    <property type="entry name" value="beta-beta-alpha zinc fingers"/>
    <property type="match status" value="1"/>
</dbReference>
<dbReference type="GO" id="GO:0005634">
    <property type="term" value="C:nucleus"/>
    <property type="evidence" value="ECO:0007669"/>
    <property type="project" value="UniProtKB-SubCell"/>
</dbReference>
<dbReference type="Proteomes" id="UP000515129">
    <property type="component" value="Unplaced"/>
</dbReference>
<dbReference type="InterPro" id="IPR036236">
    <property type="entry name" value="Znf_C2H2_sf"/>
</dbReference>
<evidence type="ECO:0000256" key="3">
    <source>
        <dbReference type="ARBA" id="ARBA00022771"/>
    </source>
</evidence>
<evidence type="ECO:0000256" key="7">
    <source>
        <dbReference type="ARBA" id="ARBA00023163"/>
    </source>
</evidence>
<keyword evidence="8" id="KW-0539">Nucleus</keyword>
<comment type="subcellular location">
    <subcellularLocation>
        <location evidence="1">Nucleus</location>
    </subcellularLocation>
</comment>
<reference evidence="12" key="1">
    <citation type="submission" date="2025-08" db="UniProtKB">
        <authorList>
            <consortium name="RefSeq"/>
        </authorList>
    </citation>
    <scope>IDENTIFICATION</scope>
    <source>
        <strain evidence="12">Wakin</strain>
        <tissue evidence="12">Muscle</tissue>
    </source>
</reference>
<dbReference type="GO" id="GO:0046983">
    <property type="term" value="F:protein dimerization activity"/>
    <property type="evidence" value="ECO:0007669"/>
    <property type="project" value="InterPro"/>
</dbReference>
<evidence type="ECO:0000256" key="6">
    <source>
        <dbReference type="ARBA" id="ARBA00023125"/>
    </source>
</evidence>
<dbReference type="GO" id="GO:0003677">
    <property type="term" value="F:DNA binding"/>
    <property type="evidence" value="ECO:0007669"/>
    <property type="project" value="UniProtKB-KW"/>
</dbReference>
<dbReference type="SUPFAM" id="SSF53098">
    <property type="entry name" value="Ribonuclease H-like"/>
    <property type="match status" value="1"/>
</dbReference>
<evidence type="ECO:0000256" key="1">
    <source>
        <dbReference type="ARBA" id="ARBA00004123"/>
    </source>
</evidence>
<dbReference type="GO" id="GO:0008270">
    <property type="term" value="F:zinc ion binding"/>
    <property type="evidence" value="ECO:0007669"/>
    <property type="project" value="UniProtKB-KW"/>
</dbReference>
<evidence type="ECO:0000256" key="4">
    <source>
        <dbReference type="ARBA" id="ARBA00022833"/>
    </source>
</evidence>
<dbReference type="SUPFAM" id="SSF140996">
    <property type="entry name" value="Hermes dimerisation domain"/>
    <property type="match status" value="1"/>
</dbReference>
<evidence type="ECO:0000256" key="5">
    <source>
        <dbReference type="ARBA" id="ARBA00023015"/>
    </source>
</evidence>
<keyword evidence="7" id="KW-0804">Transcription</keyword>
<keyword evidence="6" id="KW-0238">DNA-binding</keyword>
<dbReference type="OrthoDB" id="1607513at2759"/>
<proteinExistence type="predicted"/>
<keyword evidence="11" id="KW-1185">Reference proteome</keyword>
<protein>
    <submittedName>
        <fullName evidence="12">Zinc finger BED domain-containing protein 1-like</fullName>
    </submittedName>
</protein>
<dbReference type="GeneID" id="113071304"/>
<organism evidence="11 12">
    <name type="scientific">Carassius auratus</name>
    <name type="common">Goldfish</name>
    <dbReference type="NCBI Taxonomy" id="7957"/>
    <lineage>
        <taxon>Eukaryota</taxon>
        <taxon>Metazoa</taxon>
        <taxon>Chordata</taxon>
        <taxon>Craniata</taxon>
        <taxon>Vertebrata</taxon>
        <taxon>Euteleostomi</taxon>
        <taxon>Actinopterygii</taxon>
        <taxon>Neopterygii</taxon>
        <taxon>Teleostei</taxon>
        <taxon>Ostariophysi</taxon>
        <taxon>Cypriniformes</taxon>
        <taxon>Cyprinidae</taxon>
        <taxon>Cyprininae</taxon>
        <taxon>Carassius</taxon>
    </lineage>
</organism>
<evidence type="ECO:0000256" key="8">
    <source>
        <dbReference type="ARBA" id="ARBA00023242"/>
    </source>
</evidence>